<reference evidence="3 4" key="1">
    <citation type="journal article" date="2008" name="Int. J. Syst. Evol. Microbiol.">
        <title>Leifsonia pindariensis sp. nov., isolated from the Pindari glacier of the Indian Himalayas, and emended description of the genus Leifsonia.</title>
        <authorList>
            <person name="Reddy G.S."/>
            <person name="Prabagaran S.R."/>
            <person name="Shivaji S."/>
        </authorList>
    </citation>
    <scope>NUCLEOTIDE SEQUENCE [LARGE SCALE GENOMIC DNA]</scope>
    <source>
        <strain evidence="3 4">PON 10</strain>
    </source>
</reference>
<gene>
    <name evidence="3" type="ORF">GY24_10130</name>
</gene>
<dbReference type="SUPFAM" id="SSF56112">
    <property type="entry name" value="Protein kinase-like (PK-like)"/>
    <property type="match status" value="1"/>
</dbReference>
<comment type="caution">
    <text evidence="3">The sequence shown here is derived from an EMBL/GenBank/DDBJ whole genome shotgun (WGS) entry which is preliminary data.</text>
</comment>
<evidence type="ECO:0000259" key="2">
    <source>
        <dbReference type="Pfam" id="PF01636"/>
    </source>
</evidence>
<dbReference type="InterPro" id="IPR011009">
    <property type="entry name" value="Kinase-like_dom_sf"/>
</dbReference>
<feature type="domain" description="Aminoglycoside phosphotransferase" evidence="2">
    <location>
        <begin position="24"/>
        <end position="246"/>
    </location>
</feature>
<feature type="region of interest" description="Disordered" evidence="1">
    <location>
        <begin position="343"/>
        <end position="392"/>
    </location>
</feature>
<evidence type="ECO:0000313" key="4">
    <source>
        <dbReference type="Proteomes" id="UP000237755"/>
    </source>
</evidence>
<dbReference type="EMBL" id="MPZN01000030">
    <property type="protein sequence ID" value="PPL18629.1"/>
    <property type="molecule type" value="Genomic_DNA"/>
</dbReference>
<dbReference type="Pfam" id="PF01636">
    <property type="entry name" value="APH"/>
    <property type="match status" value="1"/>
</dbReference>
<sequence length="392" mass="41098">MATSAVPELDVVATRTHSRQMAGDFDAAVLSLRDGIELIVRVPRNQAAETEQSADLLALRALSTGVRSRLPFHIADFVGQAPVGPTRAIVYGYLDGMPADTSMLEYNPDLAHSIGRSIAAVHSLPTAFIGDAGLPQQTAEDSRAATAALIARAAETGKLPAALLQRWEQATDDAALWQFAPSVINGKLAADSFLVDGYAVSAVLGWSELCVGDAARDLHWVLAAPGDAGETTLAAYTAARSGGIDRLLTQRALLYAELELARWLLHGVATRSEAIIEDAVQMLDALVESVHSQRMNPLTQAVGPVLAVDDVEELLAQTPRSSATPQEGHGALHTDSYDVSAFESESEHGAAFGTAFDSADEAESATGEPGTGTGSVPVSDDLDTGPIELPGR</sequence>
<protein>
    <recommendedName>
        <fullName evidence="2">Aminoglycoside phosphotransferase domain-containing protein</fullName>
    </recommendedName>
</protein>
<name>A0ABX5AVS6_9MICO</name>
<evidence type="ECO:0000313" key="3">
    <source>
        <dbReference type="EMBL" id="PPL18629.1"/>
    </source>
</evidence>
<accession>A0ABX5AVS6</accession>
<evidence type="ECO:0000256" key="1">
    <source>
        <dbReference type="SAM" id="MobiDB-lite"/>
    </source>
</evidence>
<keyword evidence="4" id="KW-1185">Reference proteome</keyword>
<proteinExistence type="predicted"/>
<dbReference type="Proteomes" id="UP000237755">
    <property type="component" value="Unassembled WGS sequence"/>
</dbReference>
<organism evidence="3 4">
    <name type="scientific">Microterricola pindariensis</name>
    <dbReference type="NCBI Taxonomy" id="478010"/>
    <lineage>
        <taxon>Bacteria</taxon>
        <taxon>Bacillati</taxon>
        <taxon>Actinomycetota</taxon>
        <taxon>Actinomycetes</taxon>
        <taxon>Micrococcales</taxon>
        <taxon>Microbacteriaceae</taxon>
        <taxon>Microterricola</taxon>
    </lineage>
</organism>
<dbReference type="InterPro" id="IPR002575">
    <property type="entry name" value="Aminoglycoside_PTrfase"/>
</dbReference>
<dbReference type="Gene3D" id="3.90.1200.10">
    <property type="match status" value="1"/>
</dbReference>